<evidence type="ECO:0000256" key="1">
    <source>
        <dbReference type="ARBA" id="ARBA00022598"/>
    </source>
</evidence>
<dbReference type="Proteomes" id="UP000193834">
    <property type="component" value="Unassembled WGS sequence"/>
</dbReference>
<dbReference type="OrthoDB" id="9765151at2"/>
<dbReference type="EMBL" id="FXAZ01000001">
    <property type="protein sequence ID" value="SMG13272.1"/>
    <property type="molecule type" value="Genomic_DNA"/>
</dbReference>
<dbReference type="RefSeq" id="WP_085492660.1">
    <property type="nucleotide sequence ID" value="NZ_FXAZ01000001.1"/>
</dbReference>
<dbReference type="PIRSF" id="PIRSF012535">
    <property type="entry name" value="UCP012535"/>
    <property type="match status" value="1"/>
</dbReference>
<dbReference type="Pfam" id="PF24850">
    <property type="entry name" value="CC_BshC"/>
    <property type="match status" value="1"/>
</dbReference>
<dbReference type="GO" id="GO:0016874">
    <property type="term" value="F:ligase activity"/>
    <property type="evidence" value="ECO:0007669"/>
    <property type="project" value="UniProtKB-UniRule"/>
</dbReference>
<proteinExistence type="inferred from homology"/>
<dbReference type="InterPro" id="IPR055398">
    <property type="entry name" value="Rossmann-like_BshC"/>
</dbReference>
<dbReference type="Pfam" id="PF10079">
    <property type="entry name" value="Rossmann-like_BshC"/>
    <property type="match status" value="1"/>
</dbReference>
<dbReference type="EC" id="6.-.-.-" evidence="2"/>
<organism evidence="5 6">
    <name type="scientific">Paenibacillus aquistagni</name>
    <dbReference type="NCBI Taxonomy" id="1852522"/>
    <lineage>
        <taxon>Bacteria</taxon>
        <taxon>Bacillati</taxon>
        <taxon>Bacillota</taxon>
        <taxon>Bacilli</taxon>
        <taxon>Bacillales</taxon>
        <taxon>Paenibacillaceae</taxon>
        <taxon>Paenibacillus</taxon>
    </lineage>
</organism>
<dbReference type="AlphaFoldDB" id="A0A1X7IEU6"/>
<dbReference type="InterPro" id="IPR055399">
    <property type="entry name" value="CC_BshC"/>
</dbReference>
<evidence type="ECO:0000313" key="6">
    <source>
        <dbReference type="Proteomes" id="UP000193834"/>
    </source>
</evidence>
<keyword evidence="6" id="KW-1185">Reference proteome</keyword>
<keyword evidence="1 2" id="KW-0436">Ligase</keyword>
<comment type="similarity">
    <text evidence="2">Belongs to the BshC family.</text>
</comment>
<dbReference type="HAMAP" id="MF_01867">
    <property type="entry name" value="BshC"/>
    <property type="match status" value="1"/>
</dbReference>
<protein>
    <recommendedName>
        <fullName evidence="2">Putative cysteine ligase BshC</fullName>
        <ecNumber evidence="2">6.-.-.-</ecNumber>
    </recommendedName>
</protein>
<reference evidence="5 6" key="1">
    <citation type="submission" date="2017-04" db="EMBL/GenBank/DDBJ databases">
        <authorList>
            <person name="Afonso C.L."/>
            <person name="Miller P.J."/>
            <person name="Scott M.A."/>
            <person name="Spackman E."/>
            <person name="Goraichik I."/>
            <person name="Dimitrov K.M."/>
            <person name="Suarez D.L."/>
            <person name="Swayne D.E."/>
        </authorList>
    </citation>
    <scope>NUCLEOTIDE SEQUENCE [LARGE SCALE GENOMIC DNA]</scope>
    <source>
        <strain evidence="5 6">11</strain>
    </source>
</reference>
<evidence type="ECO:0000313" key="5">
    <source>
        <dbReference type="EMBL" id="SMG13272.1"/>
    </source>
</evidence>
<accession>A0A1X7IEU6</accession>
<dbReference type="NCBIfam" id="TIGR03998">
    <property type="entry name" value="thiol_BshC"/>
    <property type="match status" value="1"/>
</dbReference>
<feature type="domain" description="Bacillithiol biosynthesis BshC N-terminal Rossmann-like" evidence="3">
    <location>
        <begin position="1"/>
        <end position="382"/>
    </location>
</feature>
<evidence type="ECO:0000259" key="3">
    <source>
        <dbReference type="Pfam" id="PF10079"/>
    </source>
</evidence>
<gene>
    <name evidence="2" type="primary">bshC</name>
    <name evidence="5" type="ORF">SAMN06295960_0384</name>
</gene>
<dbReference type="InterPro" id="IPR011199">
    <property type="entry name" value="Bacillithiol_biosynth_BshC"/>
</dbReference>
<evidence type="ECO:0000256" key="2">
    <source>
        <dbReference type="HAMAP-Rule" id="MF_01867"/>
    </source>
</evidence>
<sequence length="542" mass="62576">MNIQTMPIPVQNALSRHYIEQKTDVLHTMYEFHPDQDWAKRVEWLDQASCIRADQAQLITALSDYQHNINAHEQAFASLERLRDPKALVVVGGQQGGLLMGPLLMIYKAISIIRMAQEAERTLGRPVVPVFWVAGEDHDYDEVNHTYLLTSEPAVKRIRLSQSSEGRTPVSYLHLTDETWEEALNEVESILPQTEFKEELMSDIRHIAAESDSLTEQCARIVAKLFGEYGLVLLDSADPALRKVEQAMFAELIHKQEKLKGAVEKSEEAVLQAGYELQAVHHKDSANLFYIHKGERVLLLWDGVSYRDREGQVQFTSDELLAELEQHPERFSNNVLTRPLMQEYLFPVLATVLGAGEIAYWAQLKESFRAMDMRMPLLWPRMSFTLIEGTLQKLLTKYAVTVEDICFSYEEKREAWLADQDHIHLDERFKTLHDRVDAEYKELLQVLNESLPALGKLGDTNHAKVLEQIEFLHHRAKDALSKQHETGLRHWERLKTSIWPLDRPQERVLNPIQYACRHGQQWFLPIMEAPVVWNGEHRLVSL</sequence>
<dbReference type="STRING" id="1852522.SAMN06295960_0384"/>
<feature type="domain" description="Bacillithiol biosynthesis BshC C-terminal coiled-coil" evidence="4">
    <location>
        <begin position="384"/>
        <end position="541"/>
    </location>
</feature>
<name>A0A1X7IEU6_9BACL</name>
<comment type="function">
    <text evidence="2">Involved in bacillithiol (BSH) biosynthesis. May catalyze the last step of the pathway, the addition of cysteine to glucosamine malate (GlcN-Mal) to generate BSH.</text>
</comment>
<evidence type="ECO:0000259" key="4">
    <source>
        <dbReference type="Pfam" id="PF24850"/>
    </source>
</evidence>